<gene>
    <name evidence="2" type="ORF">B0T20DRAFT_502150</name>
</gene>
<reference evidence="2" key="1">
    <citation type="journal article" date="2023" name="Mol. Phylogenet. Evol.">
        <title>Genome-scale phylogeny and comparative genomics of the fungal order Sordariales.</title>
        <authorList>
            <person name="Hensen N."/>
            <person name="Bonometti L."/>
            <person name="Westerberg I."/>
            <person name="Brannstrom I.O."/>
            <person name="Guillou S."/>
            <person name="Cros-Aarteil S."/>
            <person name="Calhoun S."/>
            <person name="Haridas S."/>
            <person name="Kuo A."/>
            <person name="Mondo S."/>
            <person name="Pangilinan J."/>
            <person name="Riley R."/>
            <person name="LaButti K."/>
            <person name="Andreopoulos B."/>
            <person name="Lipzen A."/>
            <person name="Chen C."/>
            <person name="Yan M."/>
            <person name="Daum C."/>
            <person name="Ng V."/>
            <person name="Clum A."/>
            <person name="Steindorff A."/>
            <person name="Ohm R.A."/>
            <person name="Martin F."/>
            <person name="Silar P."/>
            <person name="Natvig D.O."/>
            <person name="Lalanne C."/>
            <person name="Gautier V."/>
            <person name="Ament-Velasquez S.L."/>
            <person name="Kruys A."/>
            <person name="Hutchinson M.I."/>
            <person name="Powell A.J."/>
            <person name="Barry K."/>
            <person name="Miller A.N."/>
            <person name="Grigoriev I.V."/>
            <person name="Debuchy R."/>
            <person name="Gladieux P."/>
            <person name="Hiltunen Thoren M."/>
            <person name="Johannesson H."/>
        </authorList>
    </citation>
    <scope>NUCLEOTIDE SEQUENCE</scope>
    <source>
        <strain evidence="2">FGSC 1904</strain>
    </source>
</reference>
<feature type="region of interest" description="Disordered" evidence="1">
    <location>
        <begin position="1"/>
        <end position="197"/>
    </location>
</feature>
<accession>A0AAE0PB52</accession>
<dbReference type="Proteomes" id="UP001281003">
    <property type="component" value="Unassembled WGS sequence"/>
</dbReference>
<organism evidence="2 3">
    <name type="scientific">Sordaria brevicollis</name>
    <dbReference type="NCBI Taxonomy" id="83679"/>
    <lineage>
        <taxon>Eukaryota</taxon>
        <taxon>Fungi</taxon>
        <taxon>Dikarya</taxon>
        <taxon>Ascomycota</taxon>
        <taxon>Pezizomycotina</taxon>
        <taxon>Sordariomycetes</taxon>
        <taxon>Sordariomycetidae</taxon>
        <taxon>Sordariales</taxon>
        <taxon>Sordariaceae</taxon>
        <taxon>Sordaria</taxon>
    </lineage>
</organism>
<feature type="compositionally biased region" description="Pro residues" evidence="1">
    <location>
        <begin position="127"/>
        <end position="149"/>
    </location>
</feature>
<protein>
    <submittedName>
        <fullName evidence="2">Uncharacterized protein</fullName>
    </submittedName>
</protein>
<feature type="compositionally biased region" description="Low complexity" evidence="1">
    <location>
        <begin position="418"/>
        <end position="427"/>
    </location>
</feature>
<evidence type="ECO:0000313" key="2">
    <source>
        <dbReference type="EMBL" id="KAK3396643.1"/>
    </source>
</evidence>
<comment type="caution">
    <text evidence="2">The sequence shown here is derived from an EMBL/GenBank/DDBJ whole genome shotgun (WGS) entry which is preliminary data.</text>
</comment>
<feature type="compositionally biased region" description="Acidic residues" evidence="1">
    <location>
        <begin position="307"/>
        <end position="316"/>
    </location>
</feature>
<sequence length="710" mass="78528">MKTSSLTQLSPRTMAPGKRTHRSVSPSSSPALPSKRTRLGSGNPVADQGEEAESVSGQGEAGQVREAREERAEAHDNDNEEPAGLPGIWTNGGGGPVVGGQFEGAGPSPGAFGHHQPPAPLARRPDLPLPRPSTLPARPPPQLPHPRPFVAPTGVHTPGQLPPRPPSLPARPSPAGHERRQHHQQQHQQYQQQHQEQQDQWQQGQWQQQQWQQQQWQQQQQLQQQQQWHQQQQQHWQQQEWQQHHHQPFLPSAPYGSQGFYSAGPQRAALPSQHHDYGSHHPARQQYPVAPSGDHHHYHHHHHHNNDDDDDEDEDEDLARAIAASLEDLQAAPPQAHDQQPASGYTFAAGVTSHSAHAVDEDGWELYDPAALVDVDLDNHDEQEQQEQQQDEPAGYLAAYQGWPQRQHQPAPAPVFPAPVSARAPAAAPGPPSLAPTHTRPPQPDPRLSLWRQENRRFAGTVLIEDREPAINRAKAAVHQSLLTEDGALRLTFFVDGSKIGGNQTLGGYGVVFRKGAASELLASPAVVSSDRRLYQQQDEKFPASESGGLRAKDFTICSWASKEVSALETSQLCQEAGQVSSKYLTCFWRWEVYDANLAEKAAIAQALHLAIQIADKGVVGSIEVFSDSQSCLGQIQRRSYQHGQKQGLDPLIRAIIWMSHYLKDKGCNVRLFWNKRCCALGPGLADAAAGAWQEEDRVLVDFGQERVPL</sequence>
<feature type="compositionally biased region" description="Pro residues" evidence="1">
    <location>
        <begin position="160"/>
        <end position="172"/>
    </location>
</feature>
<feature type="region of interest" description="Disordered" evidence="1">
    <location>
        <begin position="237"/>
        <end position="316"/>
    </location>
</feature>
<dbReference type="Gene3D" id="3.30.420.10">
    <property type="entry name" value="Ribonuclease H-like superfamily/Ribonuclease H"/>
    <property type="match status" value="1"/>
</dbReference>
<feature type="compositionally biased region" description="Gly residues" evidence="1">
    <location>
        <begin position="90"/>
        <end position="103"/>
    </location>
</feature>
<feature type="region of interest" description="Disordered" evidence="1">
    <location>
        <begin position="404"/>
        <end position="448"/>
    </location>
</feature>
<dbReference type="InterPro" id="IPR003903">
    <property type="entry name" value="UIM_dom"/>
</dbReference>
<proteinExistence type="predicted"/>
<dbReference type="GO" id="GO:0003676">
    <property type="term" value="F:nucleic acid binding"/>
    <property type="evidence" value="ECO:0007669"/>
    <property type="project" value="InterPro"/>
</dbReference>
<dbReference type="PROSITE" id="PS50330">
    <property type="entry name" value="UIM"/>
    <property type="match status" value="1"/>
</dbReference>
<feature type="compositionally biased region" description="Low complexity" evidence="1">
    <location>
        <begin position="23"/>
        <end position="34"/>
    </location>
</feature>
<evidence type="ECO:0000256" key="1">
    <source>
        <dbReference type="SAM" id="MobiDB-lite"/>
    </source>
</evidence>
<keyword evidence="3" id="KW-1185">Reference proteome</keyword>
<feature type="compositionally biased region" description="Low complexity" evidence="1">
    <location>
        <begin position="186"/>
        <end position="197"/>
    </location>
</feature>
<dbReference type="InterPro" id="IPR036397">
    <property type="entry name" value="RNaseH_sf"/>
</dbReference>
<evidence type="ECO:0000313" key="3">
    <source>
        <dbReference type="Proteomes" id="UP001281003"/>
    </source>
</evidence>
<dbReference type="EMBL" id="JAUTDP010000009">
    <property type="protein sequence ID" value="KAK3396643.1"/>
    <property type="molecule type" value="Genomic_DNA"/>
</dbReference>
<dbReference type="AlphaFoldDB" id="A0AAE0PB52"/>
<dbReference type="Gene3D" id="6.10.140.100">
    <property type="match status" value="1"/>
</dbReference>
<reference evidence="2" key="2">
    <citation type="submission" date="2023-07" db="EMBL/GenBank/DDBJ databases">
        <authorList>
            <consortium name="Lawrence Berkeley National Laboratory"/>
            <person name="Haridas S."/>
            <person name="Hensen N."/>
            <person name="Bonometti L."/>
            <person name="Westerberg I."/>
            <person name="Brannstrom I.O."/>
            <person name="Guillou S."/>
            <person name="Cros-Aarteil S."/>
            <person name="Calhoun S."/>
            <person name="Kuo A."/>
            <person name="Mondo S."/>
            <person name="Pangilinan J."/>
            <person name="Riley R."/>
            <person name="LaButti K."/>
            <person name="Andreopoulos B."/>
            <person name="Lipzen A."/>
            <person name="Chen C."/>
            <person name="Yanf M."/>
            <person name="Daum C."/>
            <person name="Ng V."/>
            <person name="Clum A."/>
            <person name="Steindorff A."/>
            <person name="Ohm R."/>
            <person name="Martin F."/>
            <person name="Silar P."/>
            <person name="Natvig D."/>
            <person name="Lalanne C."/>
            <person name="Gautier V."/>
            <person name="Ament-velasquez S.L."/>
            <person name="Kruys A."/>
            <person name="Hutchinson M.I."/>
            <person name="Powell A.J."/>
            <person name="Barry K."/>
            <person name="Miller A.N."/>
            <person name="Grigoriev I.V."/>
            <person name="Debuchy R."/>
            <person name="Gladieux P."/>
            <person name="Thoren M.H."/>
            <person name="Johannesson H."/>
        </authorList>
    </citation>
    <scope>NUCLEOTIDE SEQUENCE</scope>
    <source>
        <strain evidence="2">FGSC 1904</strain>
    </source>
</reference>
<feature type="compositionally biased region" description="Polar residues" evidence="1">
    <location>
        <begin position="1"/>
        <end position="11"/>
    </location>
</feature>
<feature type="compositionally biased region" description="Pro residues" evidence="1">
    <location>
        <begin position="428"/>
        <end position="445"/>
    </location>
</feature>
<feature type="compositionally biased region" description="Basic and acidic residues" evidence="1">
    <location>
        <begin position="63"/>
        <end position="77"/>
    </location>
</feature>
<name>A0AAE0PB52_SORBR</name>